<evidence type="ECO:0000313" key="5">
    <source>
        <dbReference type="EMBL" id="PFX14291.1"/>
    </source>
</evidence>
<dbReference type="Gene3D" id="1.20.5.990">
    <property type="entry name" value="Nemo cc2-lz domain - 1d5 darpin complex"/>
    <property type="match status" value="1"/>
</dbReference>
<dbReference type="GO" id="GO:0043122">
    <property type="term" value="P:regulation of canonical NF-kappaB signal transduction"/>
    <property type="evidence" value="ECO:0007669"/>
    <property type="project" value="UniProtKB-ARBA"/>
</dbReference>
<feature type="region of interest" description="Disordered" evidence="3">
    <location>
        <begin position="543"/>
        <end position="564"/>
    </location>
</feature>
<dbReference type="PANTHER" id="PTHR31882:SF11">
    <property type="entry name" value="HDA1 COMPLEX SUBUNIT 2"/>
    <property type="match status" value="1"/>
</dbReference>
<evidence type="ECO:0000256" key="2">
    <source>
        <dbReference type="SAM" id="Coils"/>
    </source>
</evidence>
<organism evidence="5 6">
    <name type="scientific">Stylophora pistillata</name>
    <name type="common">Smooth cauliflower coral</name>
    <dbReference type="NCBI Taxonomy" id="50429"/>
    <lineage>
        <taxon>Eukaryota</taxon>
        <taxon>Metazoa</taxon>
        <taxon>Cnidaria</taxon>
        <taxon>Anthozoa</taxon>
        <taxon>Hexacorallia</taxon>
        <taxon>Scleractinia</taxon>
        <taxon>Astrocoeniina</taxon>
        <taxon>Pocilloporidae</taxon>
        <taxon>Stylophora</taxon>
    </lineage>
</organism>
<protein>
    <submittedName>
        <fullName evidence="5">TNFAIP3-interacting protein 1</fullName>
    </submittedName>
</protein>
<dbReference type="STRING" id="50429.A0A2B4R9H3"/>
<gene>
    <name evidence="5" type="primary">Tnip1</name>
    <name evidence="5" type="ORF">AWC38_SpisGene21567</name>
</gene>
<reference evidence="6" key="1">
    <citation type="journal article" date="2017" name="bioRxiv">
        <title>Comparative analysis of the genomes of Stylophora pistillata and Acropora digitifera provides evidence for extensive differences between species of corals.</title>
        <authorList>
            <person name="Voolstra C.R."/>
            <person name="Li Y."/>
            <person name="Liew Y.J."/>
            <person name="Baumgarten S."/>
            <person name="Zoccola D."/>
            <person name="Flot J.-F."/>
            <person name="Tambutte S."/>
            <person name="Allemand D."/>
            <person name="Aranda M."/>
        </authorList>
    </citation>
    <scope>NUCLEOTIDE SEQUENCE [LARGE SCALE GENOMIC DNA]</scope>
</reference>
<feature type="coiled-coil region" evidence="2">
    <location>
        <begin position="315"/>
        <end position="342"/>
    </location>
</feature>
<sequence length="752" mass="85169">MTHMRGESETLNPSENFVSLQREIAKLKQENKVLHIRAQGVEVLGKVLQDSQESNSKLKEEVRELKTHLDQRGFDAALADISVGTSINDDSQSSIIDHGERYYSSMVGRSSQRPDYINVTTVSGPQSLPAEFSSMLCGDFHIKELRDEFEQIGTELDQIQRGTQKLRENVKHLPDDGREVELMSKLERLNSKLQEYIKEARTRETLSSALITEEEKLKTKLAEIEAEQASHENVVHQLKDKLDESREEMEQLQDEIKLFKDAVFVQREQASPFGDRNEPLSISSRKSASRSLSDEGSIFAKTPLSQSDPKDCVTCGQLKRQNDELQRQLLVAKAEKEEALKLKEEVLDVNYKWDEQYKLLVAASKKDTDDLKKQIEMLKSGSNGHFTGALLSEKKGLEDRCKQLESEIQEKQLEINGLQLLMRNKPMYSPLAPQNSSMEEPPSRLSLLGATAPRPGPPSEGSPSWPGTTALGHQIPAEVLDQIEVLKQQLRVYADDFATEREDRERNQAEKEKLKEELDAVKEQLHALEQQLQLYEEDFRREKREKESLQQQLRARQTAGGYSYNDPLAHKARAVAEQQARVQAIKEVHDRERDRLMRGQHELQQQVYGQGVPPPARELVTHPASQQSIRTSMYHGGEVYPDTVQNVIDSPSDGNDVESDSGVSSKDEVVGLEECPRCLRRFDGEDSDTVLKHIESPARACQSRSHMNVSYSRDIEIILSQYFKKLANRDEKGAGSLSSMPLLYSEIEGVAV</sequence>
<feature type="coiled-coil region" evidence="2">
    <location>
        <begin position="17"/>
        <end position="68"/>
    </location>
</feature>
<comment type="caution">
    <text evidence="5">The sequence shown here is derived from an EMBL/GenBank/DDBJ whole genome shotgun (WGS) entry which is preliminary data.</text>
</comment>
<dbReference type="Proteomes" id="UP000225706">
    <property type="component" value="Unassembled WGS sequence"/>
</dbReference>
<dbReference type="OrthoDB" id="5969558at2759"/>
<evidence type="ECO:0000313" key="6">
    <source>
        <dbReference type="Proteomes" id="UP000225706"/>
    </source>
</evidence>
<keyword evidence="1 2" id="KW-0175">Coiled coil</keyword>
<dbReference type="AlphaFoldDB" id="A0A2B4R9H3"/>
<feature type="coiled-coil region" evidence="2">
    <location>
        <begin position="387"/>
        <end position="421"/>
    </location>
</feature>
<evidence type="ECO:0000256" key="3">
    <source>
        <dbReference type="SAM" id="MobiDB-lite"/>
    </source>
</evidence>
<accession>A0A2B4R9H3</accession>
<evidence type="ECO:0000259" key="4">
    <source>
        <dbReference type="Pfam" id="PF16516"/>
    </source>
</evidence>
<name>A0A2B4R9H3_STYPI</name>
<dbReference type="GO" id="GO:0006357">
    <property type="term" value="P:regulation of transcription by RNA polymerase II"/>
    <property type="evidence" value="ECO:0007669"/>
    <property type="project" value="TreeGrafter"/>
</dbReference>
<proteinExistence type="predicted"/>
<evidence type="ECO:0000256" key="1">
    <source>
        <dbReference type="ARBA" id="ARBA00023054"/>
    </source>
</evidence>
<feature type="coiled-coil region" evidence="2">
    <location>
        <begin position="142"/>
        <end position="262"/>
    </location>
</feature>
<dbReference type="PANTHER" id="PTHR31882">
    <property type="entry name" value="TNFAIP3-INTERACTING PROTEIN COILED COIL FAMILY MEMBER"/>
    <property type="match status" value="1"/>
</dbReference>
<dbReference type="GO" id="GO:0071222">
    <property type="term" value="P:cellular response to lipopolysaccharide"/>
    <property type="evidence" value="ECO:0007669"/>
    <property type="project" value="TreeGrafter"/>
</dbReference>
<dbReference type="EMBL" id="LSMT01000805">
    <property type="protein sequence ID" value="PFX14291.1"/>
    <property type="molecule type" value="Genomic_DNA"/>
</dbReference>
<keyword evidence="6" id="KW-1185">Reference proteome</keyword>
<feature type="region of interest" description="Disordered" evidence="3">
    <location>
        <begin position="429"/>
        <end position="469"/>
    </location>
</feature>
<dbReference type="InterPro" id="IPR032419">
    <property type="entry name" value="CC2-LZ_dom"/>
</dbReference>
<dbReference type="GO" id="GO:0005737">
    <property type="term" value="C:cytoplasm"/>
    <property type="evidence" value="ECO:0007669"/>
    <property type="project" value="UniProtKB-ARBA"/>
</dbReference>
<dbReference type="Pfam" id="PF16516">
    <property type="entry name" value="CC2-LZ"/>
    <property type="match status" value="1"/>
</dbReference>
<feature type="domain" description="NF-kappa-B essential modulator NEMO CC2-LZ" evidence="4">
    <location>
        <begin position="478"/>
        <end position="528"/>
    </location>
</feature>